<proteinExistence type="predicted"/>
<keyword evidence="3" id="KW-1185">Reference proteome</keyword>
<dbReference type="Proteomes" id="UP001189429">
    <property type="component" value="Unassembled WGS sequence"/>
</dbReference>
<protein>
    <submittedName>
        <fullName evidence="2">Uncharacterized protein</fullName>
    </submittedName>
</protein>
<name>A0ABN9UDP9_9DINO</name>
<organism evidence="2 3">
    <name type="scientific">Prorocentrum cordatum</name>
    <dbReference type="NCBI Taxonomy" id="2364126"/>
    <lineage>
        <taxon>Eukaryota</taxon>
        <taxon>Sar</taxon>
        <taxon>Alveolata</taxon>
        <taxon>Dinophyceae</taxon>
        <taxon>Prorocentrales</taxon>
        <taxon>Prorocentraceae</taxon>
        <taxon>Prorocentrum</taxon>
    </lineage>
</organism>
<evidence type="ECO:0000313" key="3">
    <source>
        <dbReference type="Proteomes" id="UP001189429"/>
    </source>
</evidence>
<sequence>MPAPATITPQFWDKYFGVDATCETAFEGLTGSRLWKELLVTYCTERHSTLQVLGMRTGADGKYTLLLKRCPDVNPRKQCQIVKEYAKTLMDKGLFSEMRGQPIAVETGASCADGDCLMIAGATLCEACKVAADIDTTNVYIQDIIRDVMSNIMVFRRDCPKEIQRAVKKMHNKFHSGSDATFVELFELVDEAEKTWAARKKAAETFVKVLKAERITVTSCPKSGDYRYEKLYERYVLSHFDQFKTWDHYDNCKSFTHKMHAAKLYTPWKEEMEQRCEFLDRGITNKLVAKVCNTLFLRIMDFSDAVAAPPVKKPKKGTQDEALVLNVPAEEIHDTVSADSPSTSRNTLFFDDLVNAICQPLQHLPIARYNAEVIRELFKFGFIFCFEGAVTIRGEMYTDWSKVRKIFRDDSIRAHRGDLMVKECEIAHGDADAGAASSFAGPSVGSVQAVNDALSQFVGDEKFVLGMFAIVRQTKMPDILVQPAYLNVSMKLYQQHVEDVTPKGDAAAAPVAWTHVPFLECARRVLKDTFSHRWTEFGTRLLPIVEKGADDSNISHLTVGLFDTKAHVRRFFGLRASCVIGTLANLGCIAAPSAIQALYDNISMIKERDLAVKDDRWVAMWSVVINAAMIDPDQLRGKLEAMVVVKDQAAWFGNDADAPSSLPLSDSCGSSPAQPDEEQAKTTVAEAEVPKDQATEAPKGQTKKEAEGEATTPKAKTVADPAAGSSTAASGGKTTGSTSHAMAKVEIEMTLTAIASHMACSEVGAPVLASFMKHLGAFIYDTIKMSKLPSVDVKSPTKRKLGKKTSNEFKPDKAPAAGAAEVWGDFADAGLDLIKAKLGEPDSKEKPELVATEITPSICLHFYGAVTRALVKDALHVCSAFGIDFYITKEGVDTFHSQLGFCPAWMVNVKQPKEKTLTDGSKKLEPPTVNLNHKKETTSMHYTYSHMGKTMTVHIPVTIHSLVTLNQSKQAVKKGATTAKGAPEEFKGAKHLYR</sequence>
<evidence type="ECO:0000313" key="2">
    <source>
        <dbReference type="EMBL" id="CAK0856958.1"/>
    </source>
</evidence>
<gene>
    <name evidence="2" type="ORF">PCOR1329_LOCUS47195</name>
</gene>
<reference evidence="2" key="1">
    <citation type="submission" date="2023-10" db="EMBL/GenBank/DDBJ databases">
        <authorList>
            <person name="Chen Y."/>
            <person name="Shah S."/>
            <person name="Dougan E. K."/>
            <person name="Thang M."/>
            <person name="Chan C."/>
        </authorList>
    </citation>
    <scope>NUCLEOTIDE SEQUENCE [LARGE SCALE GENOMIC DNA]</scope>
</reference>
<accession>A0ABN9UDP9</accession>
<feature type="compositionally biased region" description="Low complexity" evidence="1">
    <location>
        <begin position="722"/>
        <end position="738"/>
    </location>
</feature>
<comment type="caution">
    <text evidence="2">The sequence shown here is derived from an EMBL/GenBank/DDBJ whole genome shotgun (WGS) entry which is preliminary data.</text>
</comment>
<evidence type="ECO:0000256" key="1">
    <source>
        <dbReference type="SAM" id="MobiDB-lite"/>
    </source>
</evidence>
<feature type="region of interest" description="Disordered" evidence="1">
    <location>
        <begin position="974"/>
        <end position="994"/>
    </location>
</feature>
<feature type="compositionally biased region" description="Low complexity" evidence="1">
    <location>
        <begin position="661"/>
        <end position="672"/>
    </location>
</feature>
<dbReference type="EMBL" id="CAUYUJ010015684">
    <property type="protein sequence ID" value="CAK0856958.1"/>
    <property type="molecule type" value="Genomic_DNA"/>
</dbReference>
<feature type="region of interest" description="Disordered" evidence="1">
    <location>
        <begin position="661"/>
        <end position="738"/>
    </location>
</feature>